<dbReference type="NCBIfam" id="TIGR00251">
    <property type="entry name" value="DUF167 family protein"/>
    <property type="match status" value="1"/>
</dbReference>
<dbReference type="OrthoDB" id="9800587at2"/>
<dbReference type="RefSeq" id="WP_103932613.1">
    <property type="nucleotide sequence ID" value="NZ_FNVA01000002.1"/>
</dbReference>
<dbReference type="SMART" id="SM01152">
    <property type="entry name" value="DUF167"/>
    <property type="match status" value="1"/>
</dbReference>
<protein>
    <recommendedName>
        <fullName evidence="2">UPF0235 protein SAMN05421819_1721</fullName>
    </recommendedName>
</protein>
<evidence type="ECO:0000313" key="4">
    <source>
        <dbReference type="Proteomes" id="UP000236728"/>
    </source>
</evidence>
<evidence type="ECO:0000256" key="2">
    <source>
        <dbReference type="HAMAP-Rule" id="MF_00634"/>
    </source>
</evidence>
<dbReference type="Pfam" id="PF02594">
    <property type="entry name" value="DUF167"/>
    <property type="match status" value="1"/>
</dbReference>
<evidence type="ECO:0000256" key="1">
    <source>
        <dbReference type="ARBA" id="ARBA00010364"/>
    </source>
</evidence>
<dbReference type="PANTHER" id="PTHR13420:SF7">
    <property type="entry name" value="UPF0235 PROTEIN C15ORF40"/>
    <property type="match status" value="1"/>
</dbReference>
<name>A0A1H5WSU1_9BACT</name>
<dbReference type="InterPro" id="IPR003746">
    <property type="entry name" value="DUF167"/>
</dbReference>
<dbReference type="Proteomes" id="UP000236728">
    <property type="component" value="Unassembled WGS sequence"/>
</dbReference>
<proteinExistence type="inferred from homology"/>
<comment type="similarity">
    <text evidence="1 2">Belongs to the UPF0235 family.</text>
</comment>
<dbReference type="EMBL" id="FNVA01000002">
    <property type="protein sequence ID" value="SEG02330.1"/>
    <property type="molecule type" value="Genomic_DNA"/>
</dbReference>
<dbReference type="PANTHER" id="PTHR13420">
    <property type="entry name" value="UPF0235 PROTEIN C15ORF40"/>
    <property type="match status" value="1"/>
</dbReference>
<dbReference type="GO" id="GO:0005737">
    <property type="term" value="C:cytoplasm"/>
    <property type="evidence" value="ECO:0007669"/>
    <property type="project" value="TreeGrafter"/>
</dbReference>
<gene>
    <name evidence="3" type="ORF">SAMN05421819_1721</name>
</gene>
<dbReference type="Gene3D" id="3.30.1200.10">
    <property type="entry name" value="YggU-like"/>
    <property type="match status" value="1"/>
</dbReference>
<dbReference type="SUPFAM" id="SSF69786">
    <property type="entry name" value="YggU-like"/>
    <property type="match status" value="1"/>
</dbReference>
<accession>A0A1H5WSU1</accession>
<sequence>MKPLPTSATLSLRIQPGAKREGVVGAYGDALKIAIAAPAVDGKANEALIRLLASLLGIVRARIEIVSGQTSRSKVVRIEGLSTQEVLRALTTVE</sequence>
<dbReference type="AlphaFoldDB" id="A0A1H5WSU1"/>
<evidence type="ECO:0000313" key="3">
    <source>
        <dbReference type="EMBL" id="SEG02330.1"/>
    </source>
</evidence>
<reference evidence="3 4" key="1">
    <citation type="submission" date="2016-10" db="EMBL/GenBank/DDBJ databases">
        <authorList>
            <person name="de Groot N.N."/>
        </authorList>
    </citation>
    <scope>NUCLEOTIDE SEQUENCE [LARGE SCALE GENOMIC DNA]</scope>
    <source>
        <strain evidence="3 4">DSM 22489</strain>
    </source>
</reference>
<dbReference type="InterPro" id="IPR036591">
    <property type="entry name" value="YggU-like_sf"/>
</dbReference>
<keyword evidence="4" id="KW-1185">Reference proteome</keyword>
<organism evidence="3 4">
    <name type="scientific">Bryocella elongata</name>
    <dbReference type="NCBI Taxonomy" id="863522"/>
    <lineage>
        <taxon>Bacteria</taxon>
        <taxon>Pseudomonadati</taxon>
        <taxon>Acidobacteriota</taxon>
        <taxon>Terriglobia</taxon>
        <taxon>Terriglobales</taxon>
        <taxon>Acidobacteriaceae</taxon>
        <taxon>Bryocella</taxon>
    </lineage>
</organism>
<dbReference type="HAMAP" id="MF_00634">
    <property type="entry name" value="UPF0235"/>
    <property type="match status" value="1"/>
</dbReference>